<name>A0A4C1Y3J2_EUMVA</name>
<comment type="caution">
    <text evidence="1">The sequence shown here is derived from an EMBL/GenBank/DDBJ whole genome shotgun (WGS) entry which is preliminary data.</text>
</comment>
<keyword evidence="2" id="KW-1185">Reference proteome</keyword>
<evidence type="ECO:0000313" key="2">
    <source>
        <dbReference type="Proteomes" id="UP000299102"/>
    </source>
</evidence>
<dbReference type="EMBL" id="BGZK01001075">
    <property type="protein sequence ID" value="GBP70466.1"/>
    <property type="molecule type" value="Genomic_DNA"/>
</dbReference>
<organism evidence="1 2">
    <name type="scientific">Eumeta variegata</name>
    <name type="common">Bagworm moth</name>
    <name type="synonym">Eumeta japonica</name>
    <dbReference type="NCBI Taxonomy" id="151549"/>
    <lineage>
        <taxon>Eukaryota</taxon>
        <taxon>Metazoa</taxon>
        <taxon>Ecdysozoa</taxon>
        <taxon>Arthropoda</taxon>
        <taxon>Hexapoda</taxon>
        <taxon>Insecta</taxon>
        <taxon>Pterygota</taxon>
        <taxon>Neoptera</taxon>
        <taxon>Endopterygota</taxon>
        <taxon>Lepidoptera</taxon>
        <taxon>Glossata</taxon>
        <taxon>Ditrysia</taxon>
        <taxon>Tineoidea</taxon>
        <taxon>Psychidae</taxon>
        <taxon>Oiketicinae</taxon>
        <taxon>Eumeta</taxon>
    </lineage>
</organism>
<evidence type="ECO:0000313" key="1">
    <source>
        <dbReference type="EMBL" id="GBP70466.1"/>
    </source>
</evidence>
<gene>
    <name evidence="1" type="ORF">EVAR_52807_1</name>
</gene>
<reference evidence="1 2" key="1">
    <citation type="journal article" date="2019" name="Commun. Biol.">
        <title>The bagworm genome reveals a unique fibroin gene that provides high tensile strength.</title>
        <authorList>
            <person name="Kono N."/>
            <person name="Nakamura H."/>
            <person name="Ohtoshi R."/>
            <person name="Tomita M."/>
            <person name="Numata K."/>
            <person name="Arakawa K."/>
        </authorList>
    </citation>
    <scope>NUCLEOTIDE SEQUENCE [LARGE SCALE GENOMIC DNA]</scope>
</reference>
<dbReference type="AlphaFoldDB" id="A0A4C1Y3J2"/>
<protein>
    <submittedName>
        <fullName evidence="1">Uncharacterized protein</fullName>
    </submittedName>
</protein>
<accession>A0A4C1Y3J2</accession>
<sequence>MEADHKDGTQKKNDHIWLEASSNGKRAWDLPENRWLSRLMDTSKPRGITSALSAFWIGVKYLMTRRLKEASRVIKELDFDLRLVFNSDPGPAFEITPRPPFRAVFVFEFAPRSCHNCDSTTGRGCDLDKVGDAVYRNKIQPMFIQINVAFYE</sequence>
<dbReference type="Proteomes" id="UP000299102">
    <property type="component" value="Unassembled WGS sequence"/>
</dbReference>
<proteinExistence type="predicted"/>